<proteinExistence type="predicted"/>
<evidence type="ECO:0000313" key="3">
    <source>
        <dbReference type="EMBL" id="MBF5056525.1"/>
    </source>
</evidence>
<dbReference type="Pfam" id="PF04784">
    <property type="entry name" value="DUF547"/>
    <property type="match status" value="1"/>
</dbReference>
<dbReference type="InterPro" id="IPR006869">
    <property type="entry name" value="DUF547"/>
</dbReference>
<feature type="domain" description="DUF547" evidence="2">
    <location>
        <begin position="78"/>
        <end position="191"/>
    </location>
</feature>
<protein>
    <recommendedName>
        <fullName evidence="2">DUF547 domain-containing protein</fullName>
    </recommendedName>
</protein>
<dbReference type="RefSeq" id="WP_194864999.1">
    <property type="nucleotide sequence ID" value="NZ_ARXX01000024.1"/>
</dbReference>
<accession>A0ABS0AQW1</accession>
<sequence length="267" mass="29792">MRPSRWLFVLLLVFWASAPAGADAGFDHGAWNTLLQEHVEWRRDGVASVVDYDGFAADRDALRAYLDALGALSEAGFQRLDRDARLAFLINAYNAFTVELILRQTPRPDSIRDIGSIFRGPWKQRFFTLLGEERTLDELEHEMIRGNPALMDERIHFAVNCASVGCPALRPEAYTGARLDAQLADATHRFLSDRQRNRYRDGTLEVSPIFDWYESDFDAAAGGLGAWLANHGGALALPDAARSAARDGDLDIDFLDYDWSLNDGGGR</sequence>
<name>A0ABS0AQW1_9GAMM</name>
<dbReference type="Proteomes" id="UP000662703">
    <property type="component" value="Unassembled WGS sequence"/>
</dbReference>
<evidence type="ECO:0000256" key="1">
    <source>
        <dbReference type="SAM" id="SignalP"/>
    </source>
</evidence>
<feature type="signal peptide" evidence="1">
    <location>
        <begin position="1"/>
        <end position="22"/>
    </location>
</feature>
<reference evidence="3 4" key="1">
    <citation type="submission" date="2012-09" db="EMBL/GenBank/DDBJ databases">
        <title>Genome Sequence of alkane-degrading Bacterium Alcanivorax sp. 521-1.</title>
        <authorList>
            <person name="Lai Q."/>
            <person name="Shao Z."/>
        </authorList>
    </citation>
    <scope>NUCLEOTIDE SEQUENCE [LARGE SCALE GENOMIC DNA]</scope>
    <source>
        <strain evidence="3 4">521-1</strain>
    </source>
</reference>
<evidence type="ECO:0000259" key="2">
    <source>
        <dbReference type="Pfam" id="PF04784"/>
    </source>
</evidence>
<dbReference type="EMBL" id="ARXX01000024">
    <property type="protein sequence ID" value="MBF5056525.1"/>
    <property type="molecule type" value="Genomic_DNA"/>
</dbReference>
<organism evidence="3 4">
    <name type="scientific">Alloalcanivorax profundimaris</name>
    <dbReference type="NCBI Taxonomy" id="2735259"/>
    <lineage>
        <taxon>Bacteria</taxon>
        <taxon>Pseudomonadati</taxon>
        <taxon>Pseudomonadota</taxon>
        <taxon>Gammaproteobacteria</taxon>
        <taxon>Oceanospirillales</taxon>
        <taxon>Alcanivoracaceae</taxon>
        <taxon>Alloalcanivorax</taxon>
    </lineage>
</organism>
<feature type="chain" id="PRO_5046384171" description="DUF547 domain-containing protein" evidence="1">
    <location>
        <begin position="23"/>
        <end position="267"/>
    </location>
</feature>
<gene>
    <name evidence="3" type="ORF">Y5W_01819</name>
</gene>
<dbReference type="PANTHER" id="PTHR46361:SF3">
    <property type="entry name" value="ELECTRON CARRIER_ PROTEIN DISULFIDE OXIDOREDUCTASE"/>
    <property type="match status" value="1"/>
</dbReference>
<comment type="caution">
    <text evidence="3">The sequence shown here is derived from an EMBL/GenBank/DDBJ whole genome shotgun (WGS) entry which is preliminary data.</text>
</comment>
<dbReference type="PANTHER" id="PTHR46361">
    <property type="entry name" value="ELECTRON CARRIER/ PROTEIN DISULFIDE OXIDOREDUCTASE"/>
    <property type="match status" value="1"/>
</dbReference>
<keyword evidence="1" id="KW-0732">Signal</keyword>
<evidence type="ECO:0000313" key="4">
    <source>
        <dbReference type="Proteomes" id="UP000662703"/>
    </source>
</evidence>
<keyword evidence="4" id="KW-1185">Reference proteome</keyword>